<evidence type="ECO:0000256" key="7">
    <source>
        <dbReference type="ARBA" id="ARBA00023136"/>
    </source>
</evidence>
<evidence type="ECO:0000313" key="10">
    <source>
        <dbReference type="EMBL" id="CAB5294181.1"/>
    </source>
</evidence>
<evidence type="ECO:0000256" key="6">
    <source>
        <dbReference type="ARBA" id="ARBA00022989"/>
    </source>
</evidence>
<sequence length="562" mass="63172">MSQPYGQHGQPPNYAGGQVPYYPPPPDSYNQKNNHQYQQYPQHPQYPPPSAPPPSFMQSQSMGNNGENNDNAGTNNKFNPTPKYRDLWAAILFLLHLGAFIALSVLALRNYAAIQRSGSSDSVQKITLNWSTIWLLLICVGVGFVLSMIYLAFAERFPRRFIIGTFIISILFYWAMAVFYFIAKYFSMAILIAIVAIFYTLFFFWWRPLIPFSSIMLETVIDITKKFKSLLLVAFSGLFLETLYSIWWIFTFIAAYQVWYPEACRARSDNNLPATGACESGKIVAIVVFLLFSFYWTSQVIQTWVHVTTSGVFATYYFFEGTAQGVPSMPTLRSAKRASTTSFGSICFGSLIVALLQVIRALLRSAAQETDNPFGAFCFACASVIVDMVESLLQYFNFYAYTEVAIYGKSFRESDTWTLIKDRGVEAIINDNLIGTVIAMGALLVGIVTALLSYLYVIILKNVGGGYIPLVVFLGFIIGFQMMTIMGSIILSGSATTFVCLAEDPRALERTKPDLYRAIRNTYPNFATGMINIRCYVNPVGGILIKFRLLIDYVKSKNFFMT</sequence>
<feature type="transmembrane region" description="Helical" evidence="8">
    <location>
        <begin position="374"/>
        <end position="396"/>
    </location>
</feature>
<accession>A0A915YMS8</accession>
<name>A0A915YMS8_9GLOM</name>
<dbReference type="GO" id="GO:0005886">
    <property type="term" value="C:plasma membrane"/>
    <property type="evidence" value="ECO:0007669"/>
    <property type="project" value="UniProtKB-SubCell"/>
</dbReference>
<dbReference type="VEuPathDB" id="FungiDB:RhiirFUN_001009"/>
<dbReference type="PANTHER" id="PTHR12385:SF4">
    <property type="entry name" value="PROTEIN PNS1"/>
    <property type="match status" value="1"/>
</dbReference>
<feature type="transmembrane region" description="Helical" evidence="8">
    <location>
        <begin position="188"/>
        <end position="209"/>
    </location>
</feature>
<dbReference type="GO" id="GO:0022857">
    <property type="term" value="F:transmembrane transporter activity"/>
    <property type="evidence" value="ECO:0007669"/>
    <property type="project" value="UniProtKB-UniRule"/>
</dbReference>
<proteinExistence type="inferred from homology"/>
<reference evidence="10" key="1">
    <citation type="submission" date="2020-05" db="EMBL/GenBank/DDBJ databases">
        <authorList>
            <person name="Rincon C."/>
            <person name="Sanders R I."/>
            <person name="Robbins C."/>
            <person name="Chaturvedi A."/>
        </authorList>
    </citation>
    <scope>NUCLEOTIDE SEQUENCE</scope>
    <source>
        <strain evidence="10">CHB12</strain>
    </source>
</reference>
<feature type="compositionally biased region" description="Low complexity" evidence="9">
    <location>
        <begin position="56"/>
        <end position="76"/>
    </location>
</feature>
<feature type="compositionally biased region" description="Pro residues" evidence="9">
    <location>
        <begin position="44"/>
        <end position="55"/>
    </location>
</feature>
<dbReference type="OrthoDB" id="44736at2759"/>
<evidence type="ECO:0000256" key="2">
    <source>
        <dbReference type="ARBA" id="ARBA00004141"/>
    </source>
</evidence>
<dbReference type="InterPro" id="IPR007603">
    <property type="entry name" value="Choline_transptr-like"/>
</dbReference>
<feature type="transmembrane region" description="Helical" evidence="8">
    <location>
        <begin position="132"/>
        <end position="154"/>
    </location>
</feature>
<dbReference type="Proteomes" id="UP000684084">
    <property type="component" value="Unassembled WGS sequence"/>
</dbReference>
<evidence type="ECO:0000256" key="3">
    <source>
        <dbReference type="ARBA" id="ARBA00007168"/>
    </source>
</evidence>
<evidence type="ECO:0000256" key="4">
    <source>
        <dbReference type="ARBA" id="ARBA00015388"/>
    </source>
</evidence>
<dbReference type="Pfam" id="PF04515">
    <property type="entry name" value="Choline_transpo"/>
    <property type="match status" value="1"/>
</dbReference>
<keyword evidence="5 8" id="KW-0812">Transmembrane</keyword>
<keyword evidence="6 8" id="KW-1133">Transmembrane helix</keyword>
<feature type="transmembrane region" description="Helical" evidence="8">
    <location>
        <begin position="339"/>
        <end position="362"/>
    </location>
</feature>
<feature type="compositionally biased region" description="Low complexity" evidence="9">
    <location>
        <begin position="28"/>
        <end position="43"/>
    </location>
</feature>
<organism evidence="10 11">
    <name type="scientific">Rhizophagus irregularis</name>
    <dbReference type="NCBI Taxonomy" id="588596"/>
    <lineage>
        <taxon>Eukaryota</taxon>
        <taxon>Fungi</taxon>
        <taxon>Fungi incertae sedis</taxon>
        <taxon>Mucoromycota</taxon>
        <taxon>Glomeromycotina</taxon>
        <taxon>Glomeromycetes</taxon>
        <taxon>Glomerales</taxon>
        <taxon>Glomeraceae</taxon>
        <taxon>Rhizophagus</taxon>
    </lineage>
</organism>
<protein>
    <recommendedName>
        <fullName evidence="4 8">Protein PNS1</fullName>
    </recommendedName>
</protein>
<evidence type="ECO:0000256" key="1">
    <source>
        <dbReference type="ARBA" id="ARBA00002957"/>
    </source>
</evidence>
<feature type="transmembrane region" description="Helical" evidence="8">
    <location>
        <begin position="161"/>
        <end position="182"/>
    </location>
</feature>
<feature type="transmembrane region" description="Helical" evidence="8">
    <location>
        <begin position="433"/>
        <end position="458"/>
    </location>
</feature>
<feature type="transmembrane region" description="Helical" evidence="8">
    <location>
        <begin position="470"/>
        <end position="491"/>
    </location>
</feature>
<feature type="transmembrane region" description="Helical" evidence="8">
    <location>
        <begin position="303"/>
        <end position="319"/>
    </location>
</feature>
<feature type="transmembrane region" description="Helical" evidence="8">
    <location>
        <begin position="230"/>
        <end position="260"/>
    </location>
</feature>
<dbReference type="EMBL" id="CAGKOT010000001">
    <property type="protein sequence ID" value="CAB5294181.1"/>
    <property type="molecule type" value="Genomic_DNA"/>
</dbReference>
<comment type="similarity">
    <text evidence="3 8">Belongs to the CTL (choline transporter-like) family.</text>
</comment>
<feature type="transmembrane region" description="Helical" evidence="8">
    <location>
        <begin position="87"/>
        <end position="112"/>
    </location>
</feature>
<evidence type="ECO:0000256" key="9">
    <source>
        <dbReference type="SAM" id="MobiDB-lite"/>
    </source>
</evidence>
<gene>
    <name evidence="10" type="ORF">CHRIB12_LOCUS327</name>
</gene>
<comment type="subcellular location">
    <subcellularLocation>
        <location evidence="8">Cell membrane</location>
        <topology evidence="8">Multi-pass membrane protein</topology>
    </subcellularLocation>
    <subcellularLocation>
        <location evidence="2">Membrane</location>
        <topology evidence="2">Multi-pass membrane protein</topology>
    </subcellularLocation>
</comment>
<dbReference type="AlphaFoldDB" id="A0A915YMS8"/>
<evidence type="ECO:0000313" key="11">
    <source>
        <dbReference type="Proteomes" id="UP000684084"/>
    </source>
</evidence>
<evidence type="ECO:0000256" key="5">
    <source>
        <dbReference type="ARBA" id="ARBA00022692"/>
    </source>
</evidence>
<comment type="function">
    <text evidence="1 8">Probably involved in transport through the plasma membrane.</text>
</comment>
<evidence type="ECO:0000256" key="8">
    <source>
        <dbReference type="RuleBase" id="RU368066"/>
    </source>
</evidence>
<feature type="transmembrane region" description="Helical" evidence="8">
    <location>
        <begin position="280"/>
        <end position="296"/>
    </location>
</feature>
<dbReference type="PANTHER" id="PTHR12385">
    <property type="entry name" value="CHOLINE TRANSPORTER-LIKE (SLC FAMILY 44)"/>
    <property type="match status" value="1"/>
</dbReference>
<keyword evidence="7 8" id="KW-0472">Membrane</keyword>
<comment type="caution">
    <text evidence="10">The sequence shown here is derived from an EMBL/GenBank/DDBJ whole genome shotgun (WGS) entry which is preliminary data.</text>
</comment>
<feature type="region of interest" description="Disordered" evidence="9">
    <location>
        <begin position="1"/>
        <end position="77"/>
    </location>
</feature>